<dbReference type="EMBL" id="PVWK01000158">
    <property type="protein sequence ID" value="PSB23834.1"/>
    <property type="molecule type" value="Genomic_DNA"/>
</dbReference>
<keyword evidence="2 5" id="KW-0694">RNA-binding</keyword>
<evidence type="ECO:0000256" key="1">
    <source>
        <dbReference type="ARBA" id="ARBA00022730"/>
    </source>
</evidence>
<accession>A0A2T1DTY6</accession>
<organism evidence="8 9">
    <name type="scientific">Stenomitos frigidus ULC18</name>
    <dbReference type="NCBI Taxonomy" id="2107698"/>
    <lineage>
        <taxon>Bacteria</taxon>
        <taxon>Bacillati</taxon>
        <taxon>Cyanobacteriota</taxon>
        <taxon>Cyanophyceae</taxon>
        <taxon>Leptolyngbyales</taxon>
        <taxon>Leptolyngbyaceae</taxon>
        <taxon>Stenomitos</taxon>
    </lineage>
</organism>
<dbReference type="RefSeq" id="WP_106260624.1">
    <property type="nucleotide sequence ID" value="NZ_CAWNSW010000147.1"/>
</dbReference>
<keyword evidence="9" id="KW-1185">Reference proteome</keyword>
<evidence type="ECO:0000313" key="8">
    <source>
        <dbReference type="EMBL" id="PSB23834.1"/>
    </source>
</evidence>
<dbReference type="InterPro" id="IPR020056">
    <property type="entry name" value="Rbsml_bL25/Gln-tRNA_synth_N"/>
</dbReference>
<evidence type="ECO:0000256" key="5">
    <source>
        <dbReference type="HAMAP-Rule" id="MF_01334"/>
    </source>
</evidence>
<gene>
    <name evidence="5" type="primary">rplY</name>
    <name evidence="5" type="synonym">ctc</name>
    <name evidence="8" type="ORF">C7B82_29030</name>
</gene>
<dbReference type="GO" id="GO:0006412">
    <property type="term" value="P:translation"/>
    <property type="evidence" value="ECO:0007669"/>
    <property type="project" value="UniProtKB-UniRule"/>
</dbReference>
<dbReference type="PANTHER" id="PTHR33284:SF1">
    <property type="entry name" value="RIBOSOMAL PROTEIN L25_GLN-TRNA SYNTHETASE, ANTI-CODON-BINDING DOMAIN-CONTAINING PROTEIN"/>
    <property type="match status" value="1"/>
</dbReference>
<dbReference type="OrthoDB" id="9786489at2"/>
<dbReference type="Proteomes" id="UP000239576">
    <property type="component" value="Unassembled WGS sequence"/>
</dbReference>
<keyword evidence="1 5" id="KW-0699">rRNA-binding</keyword>
<dbReference type="InterPro" id="IPR001021">
    <property type="entry name" value="Ribosomal_bL25_long"/>
</dbReference>
<evidence type="ECO:0000256" key="3">
    <source>
        <dbReference type="ARBA" id="ARBA00022980"/>
    </source>
</evidence>
<dbReference type="PANTHER" id="PTHR33284">
    <property type="entry name" value="RIBOSOMAL PROTEIN L25/GLN-TRNA SYNTHETASE, ANTI-CODON-BINDING DOMAIN-CONTAINING PROTEIN"/>
    <property type="match status" value="1"/>
</dbReference>
<dbReference type="Pfam" id="PF14693">
    <property type="entry name" value="Ribosomal_TL5_C"/>
    <property type="match status" value="1"/>
</dbReference>
<dbReference type="SUPFAM" id="SSF50715">
    <property type="entry name" value="Ribosomal protein L25-like"/>
    <property type="match status" value="1"/>
</dbReference>
<evidence type="ECO:0000259" key="6">
    <source>
        <dbReference type="Pfam" id="PF01386"/>
    </source>
</evidence>
<sequence>MELTLECQTRPAGSKANALRRAGLIPAVLYGHKGAESVSLTVPAKKAELLVRDASVNNTLIQVNVPELPWKGKALLREVHSHPWRGYVYHLSFFSVGSQDSLDVDVPIHLVGEAAGVKNSGGSIDQGLTELHVRCAPDLIPEVIEIDVTDLDVGDSLHVHELSLPEGVVALGEPDRVVVTVLLPSSAVAAEAAAEEAAAAAASTSGA</sequence>
<feature type="domain" description="Large ribosomal subunit protein bL25 L25" evidence="6">
    <location>
        <begin position="5"/>
        <end position="93"/>
    </location>
</feature>
<reference evidence="8 9" key="2">
    <citation type="submission" date="2018-03" db="EMBL/GenBank/DDBJ databases">
        <title>The ancient ancestry and fast evolution of plastids.</title>
        <authorList>
            <person name="Moore K.R."/>
            <person name="Magnabosco C."/>
            <person name="Momper L."/>
            <person name="Gold D.A."/>
            <person name="Bosak T."/>
            <person name="Fournier G.P."/>
        </authorList>
    </citation>
    <scope>NUCLEOTIDE SEQUENCE [LARGE SCALE GENOMIC DNA]</scope>
    <source>
        <strain evidence="8 9">ULC18</strain>
    </source>
</reference>
<proteinExistence type="inferred from homology"/>
<evidence type="ECO:0000313" key="9">
    <source>
        <dbReference type="Proteomes" id="UP000239576"/>
    </source>
</evidence>
<keyword evidence="4 5" id="KW-0687">Ribonucleoprotein</keyword>
<dbReference type="Pfam" id="PF01386">
    <property type="entry name" value="Ribosomal_L25p"/>
    <property type="match status" value="1"/>
</dbReference>
<dbReference type="GO" id="GO:0022625">
    <property type="term" value="C:cytosolic large ribosomal subunit"/>
    <property type="evidence" value="ECO:0007669"/>
    <property type="project" value="TreeGrafter"/>
</dbReference>
<comment type="subunit">
    <text evidence="5">Part of the 50S ribosomal subunit; part of the 5S rRNA/L5/L18/L25 subcomplex. Contacts the 5S rRNA. Binds to the 5S rRNA independently of L5 and L18.</text>
</comment>
<comment type="function">
    <text evidence="5">This is one of the proteins that binds to the 5S RNA in the ribosome where it forms part of the central protuberance.</text>
</comment>
<protein>
    <recommendedName>
        <fullName evidence="5">Large ribosomal subunit protein bL25</fullName>
    </recommendedName>
    <alternativeName>
        <fullName evidence="5">General stress protein CTC</fullName>
    </alternativeName>
</protein>
<comment type="similarity">
    <text evidence="5">Belongs to the bacterial ribosomal protein bL25 family. CTC subfamily.</text>
</comment>
<dbReference type="InterPro" id="IPR011035">
    <property type="entry name" value="Ribosomal_bL25/Gln-tRNA_synth"/>
</dbReference>
<reference evidence="9" key="1">
    <citation type="submission" date="2018-02" db="EMBL/GenBank/DDBJ databases">
        <authorList>
            <person name="Moore K."/>
            <person name="Momper L."/>
        </authorList>
    </citation>
    <scope>NUCLEOTIDE SEQUENCE [LARGE SCALE GENOMIC DNA]</scope>
    <source>
        <strain evidence="9">ULC18</strain>
    </source>
</reference>
<feature type="domain" description="Large ribosomal subunit protein bL25 beta" evidence="7">
    <location>
        <begin position="102"/>
        <end position="184"/>
    </location>
</feature>
<evidence type="ECO:0000256" key="2">
    <source>
        <dbReference type="ARBA" id="ARBA00022884"/>
    </source>
</evidence>
<name>A0A2T1DTY6_9CYAN</name>
<dbReference type="HAMAP" id="MF_01334">
    <property type="entry name" value="Ribosomal_bL25_CTC"/>
    <property type="match status" value="1"/>
</dbReference>
<evidence type="ECO:0000256" key="4">
    <source>
        <dbReference type="ARBA" id="ARBA00023274"/>
    </source>
</evidence>
<keyword evidence="3 5" id="KW-0689">Ribosomal protein</keyword>
<dbReference type="NCBIfam" id="NF004139">
    <property type="entry name" value="PRK05618.4-2"/>
    <property type="match status" value="1"/>
</dbReference>
<dbReference type="GO" id="GO:0003735">
    <property type="term" value="F:structural constituent of ribosome"/>
    <property type="evidence" value="ECO:0007669"/>
    <property type="project" value="InterPro"/>
</dbReference>
<dbReference type="InterPro" id="IPR020057">
    <property type="entry name" value="Ribosomal_bL25_b-dom"/>
</dbReference>
<dbReference type="AlphaFoldDB" id="A0A2T1DTY6"/>
<dbReference type="Gene3D" id="2.170.120.20">
    <property type="entry name" value="Ribosomal protein L25, beta domain"/>
    <property type="match status" value="1"/>
</dbReference>
<evidence type="ECO:0000259" key="7">
    <source>
        <dbReference type="Pfam" id="PF14693"/>
    </source>
</evidence>
<dbReference type="InterPro" id="IPR020930">
    <property type="entry name" value="Ribosomal_uL5_bac-type"/>
</dbReference>
<dbReference type="Gene3D" id="2.40.240.10">
    <property type="entry name" value="Ribosomal Protein L25, Chain P"/>
    <property type="match status" value="1"/>
</dbReference>
<dbReference type="InterPro" id="IPR029751">
    <property type="entry name" value="Ribosomal_L25_dom"/>
</dbReference>
<comment type="caution">
    <text evidence="8">The sequence shown here is derived from an EMBL/GenBank/DDBJ whole genome shotgun (WGS) entry which is preliminary data.</text>
</comment>
<dbReference type="GO" id="GO:0008097">
    <property type="term" value="F:5S rRNA binding"/>
    <property type="evidence" value="ECO:0007669"/>
    <property type="project" value="InterPro"/>
</dbReference>
<dbReference type="InterPro" id="IPR037121">
    <property type="entry name" value="Ribosomal_bL25_C"/>
</dbReference>
<dbReference type="CDD" id="cd00495">
    <property type="entry name" value="Ribosomal_L25_TL5_CTC"/>
    <property type="match status" value="1"/>
</dbReference>
<dbReference type="NCBIfam" id="NF004612">
    <property type="entry name" value="PRK05943.1"/>
    <property type="match status" value="1"/>
</dbReference>
<dbReference type="NCBIfam" id="TIGR00731">
    <property type="entry name" value="bL25_bact_ctc"/>
    <property type="match status" value="1"/>
</dbReference>